<dbReference type="AlphaFoldDB" id="A0AAW2HY80"/>
<protein>
    <submittedName>
        <fullName evidence="2">Uncharacterized protein</fullName>
    </submittedName>
</protein>
<comment type="caution">
    <text evidence="2">The sequence shown here is derived from an EMBL/GenBank/DDBJ whole genome shotgun (WGS) entry which is preliminary data.</text>
</comment>
<name>A0AAW2HY80_9NEOP</name>
<organism evidence="2">
    <name type="scientific">Menopon gallinae</name>
    <name type="common">poultry shaft louse</name>
    <dbReference type="NCBI Taxonomy" id="328185"/>
    <lineage>
        <taxon>Eukaryota</taxon>
        <taxon>Metazoa</taxon>
        <taxon>Ecdysozoa</taxon>
        <taxon>Arthropoda</taxon>
        <taxon>Hexapoda</taxon>
        <taxon>Insecta</taxon>
        <taxon>Pterygota</taxon>
        <taxon>Neoptera</taxon>
        <taxon>Paraneoptera</taxon>
        <taxon>Psocodea</taxon>
        <taxon>Troctomorpha</taxon>
        <taxon>Phthiraptera</taxon>
        <taxon>Amblycera</taxon>
        <taxon>Menoponidae</taxon>
        <taxon>Menopon</taxon>
    </lineage>
</organism>
<reference evidence="2" key="1">
    <citation type="journal article" date="2024" name="Gigascience">
        <title>Chromosome-level genome of the poultry shaft louse Menopon gallinae provides insight into the host-switching and adaptive evolution of parasitic lice.</title>
        <authorList>
            <person name="Xu Y."/>
            <person name="Ma L."/>
            <person name="Liu S."/>
            <person name="Liang Y."/>
            <person name="Liu Q."/>
            <person name="He Z."/>
            <person name="Tian L."/>
            <person name="Duan Y."/>
            <person name="Cai W."/>
            <person name="Li H."/>
            <person name="Song F."/>
        </authorList>
    </citation>
    <scope>NUCLEOTIDE SEQUENCE</scope>
    <source>
        <strain evidence="2">Cailab_2023a</strain>
    </source>
</reference>
<feature type="compositionally biased region" description="Basic and acidic residues" evidence="1">
    <location>
        <begin position="1"/>
        <end position="38"/>
    </location>
</feature>
<feature type="region of interest" description="Disordered" evidence="1">
    <location>
        <begin position="1"/>
        <end position="153"/>
    </location>
</feature>
<evidence type="ECO:0000256" key="1">
    <source>
        <dbReference type="SAM" id="MobiDB-lite"/>
    </source>
</evidence>
<sequence>MADKSCVMEKNAGKKHETDRESDSVKGNDNKIGKEPKGRQRAVSDAGATPVVSALSDVAESKQATPTVSALDKRCNRTYYRRSKNGTDDGQQRVKQSSRNANSLVQTSRYYPSQKYKNRRRSDDESRCSTPSSTTSTLSNASSETDLDDRDLMPMCKTVAEGGEGLPLMQT</sequence>
<dbReference type="EMBL" id="JARGDH010000002">
    <property type="protein sequence ID" value="KAL0274834.1"/>
    <property type="molecule type" value="Genomic_DNA"/>
</dbReference>
<feature type="compositionally biased region" description="Low complexity" evidence="1">
    <location>
        <begin position="128"/>
        <end position="144"/>
    </location>
</feature>
<gene>
    <name evidence="2" type="ORF">PYX00_002863</name>
</gene>
<accession>A0AAW2HY80</accession>
<feature type="compositionally biased region" description="Polar residues" evidence="1">
    <location>
        <begin position="93"/>
        <end position="111"/>
    </location>
</feature>
<evidence type="ECO:0000313" key="2">
    <source>
        <dbReference type="EMBL" id="KAL0274834.1"/>
    </source>
</evidence>
<proteinExistence type="predicted"/>